<dbReference type="EC" id="7.1.1.9" evidence="10"/>
<dbReference type="Pfam" id="PF12270">
    <property type="entry name" value="Cyt_c_ox_IV"/>
    <property type="match status" value="1"/>
</dbReference>
<sequence>MRVQAFMFYGSALFFLATDIVYWLWSKDWTGTTALGLAVGLAGLVGFYVHFTVRRLEAANGGPLYEDDPEGEIADAAGELGFFSPHSWWPLYLGLSAAAVALGVVFGWWLVILGVAAALLSTIGLVFEYYRGHFAH</sequence>
<proteinExistence type="inferred from homology"/>
<evidence type="ECO:0000256" key="1">
    <source>
        <dbReference type="ARBA" id="ARBA00002536"/>
    </source>
</evidence>
<evidence type="ECO:0000256" key="6">
    <source>
        <dbReference type="ARBA" id="ARBA00022967"/>
    </source>
</evidence>
<evidence type="ECO:0000256" key="11">
    <source>
        <dbReference type="SAM" id="Phobius"/>
    </source>
</evidence>
<evidence type="ECO:0000256" key="7">
    <source>
        <dbReference type="ARBA" id="ARBA00022989"/>
    </source>
</evidence>
<name>A0A372GJ86_9ACTN</name>
<comment type="similarity">
    <text evidence="3 10">Belongs to the cytochrome c oxidase bacterial subunit CtaF family.</text>
</comment>
<keyword evidence="5 11" id="KW-0812">Transmembrane</keyword>
<keyword evidence="13" id="KW-1185">Reference proteome</keyword>
<dbReference type="EMBL" id="QVNQ01000003">
    <property type="protein sequence ID" value="RFS85440.1"/>
    <property type="molecule type" value="Genomic_DNA"/>
</dbReference>
<keyword evidence="4 10" id="KW-1003">Cell membrane</keyword>
<accession>A0A372GJ86</accession>
<evidence type="ECO:0000256" key="9">
    <source>
        <dbReference type="ARBA" id="ARBA00047816"/>
    </source>
</evidence>
<keyword evidence="7 11" id="KW-1133">Transmembrane helix</keyword>
<dbReference type="InterPro" id="IPR021050">
    <property type="entry name" value="Cyt_c_oxidase_su4_actinobac"/>
</dbReference>
<gene>
    <name evidence="12" type="ORF">D0T12_10410</name>
</gene>
<dbReference type="RefSeq" id="WP_117399299.1">
    <property type="nucleotide sequence ID" value="NZ_QVNQ01000003.1"/>
</dbReference>
<protein>
    <recommendedName>
        <fullName evidence="10">Cytochrome c oxidase polypeptide 4</fullName>
        <ecNumber evidence="10">7.1.1.9</ecNumber>
    </recommendedName>
    <alternativeName>
        <fullName evidence="10">Cytochrome aa3 subunit 4</fullName>
    </alternativeName>
    <alternativeName>
        <fullName evidence="10">Cytochrome c oxidase polypeptide IV</fullName>
    </alternativeName>
</protein>
<evidence type="ECO:0000313" key="13">
    <source>
        <dbReference type="Proteomes" id="UP000262882"/>
    </source>
</evidence>
<evidence type="ECO:0000256" key="10">
    <source>
        <dbReference type="PIRNR" id="PIRNR017385"/>
    </source>
</evidence>
<dbReference type="Proteomes" id="UP000262882">
    <property type="component" value="Unassembled WGS sequence"/>
</dbReference>
<comment type="subunit">
    <text evidence="10">Associates with subunits I, II and III to form cytochrome c oxidase.</text>
</comment>
<dbReference type="GO" id="GO:0005886">
    <property type="term" value="C:plasma membrane"/>
    <property type="evidence" value="ECO:0007669"/>
    <property type="project" value="UniProtKB-SubCell"/>
</dbReference>
<keyword evidence="6 10" id="KW-1278">Translocase</keyword>
<feature type="transmembrane region" description="Helical" evidence="11">
    <location>
        <begin position="97"/>
        <end position="127"/>
    </location>
</feature>
<comment type="catalytic activity">
    <reaction evidence="9 10">
        <text>4 Fe(II)-[cytochrome c] + O2 + 8 H(+)(in) = 4 Fe(III)-[cytochrome c] + 2 H2O + 4 H(+)(out)</text>
        <dbReference type="Rhea" id="RHEA:11436"/>
        <dbReference type="Rhea" id="RHEA-COMP:10350"/>
        <dbReference type="Rhea" id="RHEA-COMP:14399"/>
        <dbReference type="ChEBI" id="CHEBI:15377"/>
        <dbReference type="ChEBI" id="CHEBI:15378"/>
        <dbReference type="ChEBI" id="CHEBI:15379"/>
        <dbReference type="ChEBI" id="CHEBI:29033"/>
        <dbReference type="ChEBI" id="CHEBI:29034"/>
        <dbReference type="EC" id="7.1.1.9"/>
    </reaction>
</comment>
<keyword evidence="8 10" id="KW-0472">Membrane</keyword>
<feature type="transmembrane region" description="Helical" evidence="11">
    <location>
        <begin position="32"/>
        <end position="51"/>
    </location>
</feature>
<dbReference type="AlphaFoldDB" id="A0A372GJ86"/>
<evidence type="ECO:0000256" key="5">
    <source>
        <dbReference type="ARBA" id="ARBA00022692"/>
    </source>
</evidence>
<dbReference type="PIRSF" id="PIRSF017385">
    <property type="entry name" value="CtaF"/>
    <property type="match status" value="1"/>
</dbReference>
<feature type="transmembrane region" description="Helical" evidence="11">
    <location>
        <begin position="6"/>
        <end position="25"/>
    </location>
</feature>
<evidence type="ECO:0000256" key="8">
    <source>
        <dbReference type="ARBA" id="ARBA00023136"/>
    </source>
</evidence>
<comment type="function">
    <text evidence="1 10">Part of cytochrome c oxidase, its function is unknown.</text>
</comment>
<evidence type="ECO:0000256" key="2">
    <source>
        <dbReference type="ARBA" id="ARBA00004651"/>
    </source>
</evidence>
<organism evidence="12 13">
    <name type="scientific">Actinomadura spongiicola</name>
    <dbReference type="NCBI Taxonomy" id="2303421"/>
    <lineage>
        <taxon>Bacteria</taxon>
        <taxon>Bacillati</taxon>
        <taxon>Actinomycetota</taxon>
        <taxon>Actinomycetes</taxon>
        <taxon>Streptosporangiales</taxon>
        <taxon>Thermomonosporaceae</taxon>
        <taxon>Actinomadura</taxon>
    </lineage>
</organism>
<evidence type="ECO:0000313" key="12">
    <source>
        <dbReference type="EMBL" id="RFS85440.1"/>
    </source>
</evidence>
<dbReference type="OrthoDB" id="5244617at2"/>
<comment type="caution">
    <text evidence="12">The sequence shown here is derived from an EMBL/GenBank/DDBJ whole genome shotgun (WGS) entry which is preliminary data.</text>
</comment>
<comment type="subcellular location">
    <subcellularLocation>
        <location evidence="2">Cell membrane</location>
        <topology evidence="2">Multi-pass membrane protein</topology>
    </subcellularLocation>
</comment>
<dbReference type="GO" id="GO:0022900">
    <property type="term" value="P:electron transport chain"/>
    <property type="evidence" value="ECO:0007669"/>
    <property type="project" value="InterPro"/>
</dbReference>
<reference evidence="12 13" key="1">
    <citation type="submission" date="2018-08" db="EMBL/GenBank/DDBJ databases">
        <title>Actinomadura spongicola sp. nov., isolated from marine sponge Leucetta chagosensis.</title>
        <authorList>
            <person name="Li L."/>
            <person name="Lin H.W."/>
        </authorList>
    </citation>
    <scope>NUCLEOTIDE SEQUENCE [LARGE SCALE GENOMIC DNA]</scope>
    <source>
        <strain evidence="12 13">LHW52907</strain>
    </source>
</reference>
<evidence type="ECO:0000256" key="4">
    <source>
        <dbReference type="ARBA" id="ARBA00022475"/>
    </source>
</evidence>
<evidence type="ECO:0000256" key="3">
    <source>
        <dbReference type="ARBA" id="ARBA00006870"/>
    </source>
</evidence>
<dbReference type="GO" id="GO:0004129">
    <property type="term" value="F:cytochrome-c oxidase activity"/>
    <property type="evidence" value="ECO:0007669"/>
    <property type="project" value="UniProtKB-EC"/>
</dbReference>